<evidence type="ECO:0000256" key="1">
    <source>
        <dbReference type="SAM" id="MobiDB-lite"/>
    </source>
</evidence>
<gene>
    <name evidence="2" type="ORF">HNR46_002618</name>
</gene>
<protein>
    <recommendedName>
        <fullName evidence="4">Protein kinase domain-containing protein</fullName>
    </recommendedName>
</protein>
<evidence type="ECO:0000313" key="3">
    <source>
        <dbReference type="Proteomes" id="UP000557717"/>
    </source>
</evidence>
<reference evidence="2 3" key="1">
    <citation type="submission" date="2020-08" db="EMBL/GenBank/DDBJ databases">
        <title>Genomic Encyclopedia of Type Strains, Phase IV (KMG-IV): sequencing the most valuable type-strain genomes for metagenomic binning, comparative biology and taxonomic classification.</title>
        <authorList>
            <person name="Goeker M."/>
        </authorList>
    </citation>
    <scope>NUCLEOTIDE SEQUENCE [LARGE SCALE GENOMIC DNA]</scope>
    <source>
        <strain evidence="2 3">YC6886</strain>
    </source>
</reference>
<dbReference type="EMBL" id="JACHFD010000012">
    <property type="protein sequence ID" value="MBB5352373.1"/>
    <property type="molecule type" value="Genomic_DNA"/>
</dbReference>
<evidence type="ECO:0008006" key="4">
    <source>
        <dbReference type="Google" id="ProtNLM"/>
    </source>
</evidence>
<proteinExistence type="predicted"/>
<organism evidence="2 3">
    <name type="scientific">Haloferula luteola</name>
    <dbReference type="NCBI Taxonomy" id="595692"/>
    <lineage>
        <taxon>Bacteria</taxon>
        <taxon>Pseudomonadati</taxon>
        <taxon>Verrucomicrobiota</taxon>
        <taxon>Verrucomicrobiia</taxon>
        <taxon>Verrucomicrobiales</taxon>
        <taxon>Verrucomicrobiaceae</taxon>
        <taxon>Haloferula</taxon>
    </lineage>
</organism>
<feature type="compositionally biased region" description="Basic and acidic residues" evidence="1">
    <location>
        <begin position="295"/>
        <end position="315"/>
    </location>
</feature>
<dbReference type="RefSeq" id="WP_184019359.1">
    <property type="nucleotide sequence ID" value="NZ_JACHFD010000012.1"/>
</dbReference>
<dbReference type="SUPFAM" id="SSF56112">
    <property type="entry name" value="Protein kinase-like (PK-like)"/>
    <property type="match status" value="1"/>
</dbReference>
<dbReference type="Gene3D" id="3.30.200.20">
    <property type="entry name" value="Phosphorylase Kinase, domain 1"/>
    <property type="match status" value="1"/>
</dbReference>
<accession>A0A840V4A4</accession>
<keyword evidence="3" id="KW-1185">Reference proteome</keyword>
<dbReference type="InterPro" id="IPR011009">
    <property type="entry name" value="Kinase-like_dom_sf"/>
</dbReference>
<name>A0A840V4A4_9BACT</name>
<dbReference type="AlphaFoldDB" id="A0A840V4A4"/>
<dbReference type="Proteomes" id="UP000557717">
    <property type="component" value="Unassembled WGS sequence"/>
</dbReference>
<comment type="caution">
    <text evidence="2">The sequence shown here is derived from an EMBL/GenBank/DDBJ whole genome shotgun (WGS) entry which is preliminary data.</text>
</comment>
<feature type="region of interest" description="Disordered" evidence="1">
    <location>
        <begin position="282"/>
        <end position="325"/>
    </location>
</feature>
<evidence type="ECO:0000313" key="2">
    <source>
        <dbReference type="EMBL" id="MBB5352373.1"/>
    </source>
</evidence>
<sequence>MSERYEIQEILSQDHHGVVFQATDREEHRLVVVRRFFPFGPTGGGLQEEERAAYSIALRRLTEVTHPALRRVLDGGTDPVDGLPFLVTEWHEGTPLSKCLGQLQDPVGTARHLVQLALESSLLLSEVFQEEALWVETTPESIILAHDGSHPGVTFWICPTRWIGNSRMRQDLSPLLALTEEITGWAGHMVSDGAGKGLGAWVNALRKNPDYWSITAALHALNSPYPPLVTPAPPSPAPTVRPFQKRSSTPSQRWPWVFAATLALAAGVLVFLQLQRVEQDPPAHEPLAAPSAPTREAREIRPEQVAEEARNEPSRDPATAPSTVDDISEKARRMAHDRAQAPLFIIGRQYEIQGEVVETTSSRSGSTVYALVRSASGDQHWIGFRTEKTAQFGPKTIDTLLHQSITAKGRLLRESSPRKQIFLIEQDSDFQLSPP</sequence>